<protein>
    <recommendedName>
        <fullName evidence="1">DUF5901 domain-containing protein</fullName>
    </recommendedName>
</protein>
<name>A0A6C0BWP8_9ZZZZ</name>
<dbReference type="Pfam" id="PF19254">
    <property type="entry name" value="DUF5901"/>
    <property type="match status" value="1"/>
</dbReference>
<dbReference type="InterPro" id="IPR045420">
    <property type="entry name" value="DUF5901"/>
</dbReference>
<dbReference type="AlphaFoldDB" id="A0A6C0BWP8"/>
<feature type="domain" description="DUF5901" evidence="1">
    <location>
        <begin position="24"/>
        <end position="196"/>
    </location>
</feature>
<sequence length="357" mass="40851">MDSRVVERNVEGSRQSYYLNQRNLIIHSNDRNERIWPNANHFEVTIPNAYKNVQSIRLGNIILPKFTESTFSNNNRNTKLTVKLGSSTKIIQIQEGDYQPDELAHELQNHLNNNFYGAIGGGIYTFKVTYNPIKKKLLFVLKVADGQTANQSTIPVFTIHCETNEPYTETDSNRQLRVDVFNKVTNWGLGSFLGFKKAKYTSGTLTTPVYAYHVAGETVLTAALDQFIEPDFELRTDHTENEVYCIEIDKINQFDEVTPDKIMDIVFTNNEVDQHTTSFFSEVVQLAGKGPANSGSGVSHFNPPLDSLNKLKFKIRHHDYSLVDFKNRDFTIILQIVTLEPDPFKVGRLRKPEFYEK</sequence>
<evidence type="ECO:0000313" key="2">
    <source>
        <dbReference type="EMBL" id="QHS96492.1"/>
    </source>
</evidence>
<reference evidence="2" key="1">
    <citation type="journal article" date="2020" name="Nature">
        <title>Giant virus diversity and host interactions through global metagenomics.</title>
        <authorList>
            <person name="Schulz F."/>
            <person name="Roux S."/>
            <person name="Paez-Espino D."/>
            <person name="Jungbluth S."/>
            <person name="Walsh D.A."/>
            <person name="Denef V.J."/>
            <person name="McMahon K.D."/>
            <person name="Konstantinidis K.T."/>
            <person name="Eloe-Fadrosh E.A."/>
            <person name="Kyrpides N.C."/>
            <person name="Woyke T."/>
        </authorList>
    </citation>
    <scope>NUCLEOTIDE SEQUENCE</scope>
    <source>
        <strain evidence="2">GVMAG-M-3300020166-18</strain>
    </source>
</reference>
<proteinExistence type="predicted"/>
<accession>A0A6C0BWP8</accession>
<evidence type="ECO:0000259" key="1">
    <source>
        <dbReference type="Pfam" id="PF19254"/>
    </source>
</evidence>
<dbReference type="EMBL" id="MN739271">
    <property type="protein sequence ID" value="QHS96492.1"/>
    <property type="molecule type" value="Genomic_DNA"/>
</dbReference>
<organism evidence="2">
    <name type="scientific">viral metagenome</name>
    <dbReference type="NCBI Taxonomy" id="1070528"/>
    <lineage>
        <taxon>unclassified sequences</taxon>
        <taxon>metagenomes</taxon>
        <taxon>organismal metagenomes</taxon>
    </lineage>
</organism>